<dbReference type="Pfam" id="PF20148">
    <property type="entry name" value="DUF6531"/>
    <property type="match status" value="1"/>
</dbReference>
<accession>A0A6L9GAH8</accession>
<feature type="non-terminal residue" evidence="2">
    <location>
        <position position="110"/>
    </location>
</feature>
<name>A0A6L9GAH8_9MICC</name>
<gene>
    <name evidence="2" type="ORF">GT020_19015</name>
</gene>
<comment type="caution">
    <text evidence="2">The sequence shown here is derived from an EMBL/GenBank/DDBJ whole genome shotgun (WGS) entry which is preliminary data.</text>
</comment>
<dbReference type="EMBL" id="WYDN01000233">
    <property type="protein sequence ID" value="NAZ18119.1"/>
    <property type="molecule type" value="Genomic_DNA"/>
</dbReference>
<dbReference type="InterPro" id="IPR045351">
    <property type="entry name" value="DUF6531"/>
</dbReference>
<organism evidence="2 3">
    <name type="scientific">Glutamicibacter soli</name>
    <dbReference type="NCBI Taxonomy" id="453836"/>
    <lineage>
        <taxon>Bacteria</taxon>
        <taxon>Bacillati</taxon>
        <taxon>Actinomycetota</taxon>
        <taxon>Actinomycetes</taxon>
        <taxon>Micrococcales</taxon>
        <taxon>Micrococcaceae</taxon>
        <taxon>Glutamicibacter</taxon>
    </lineage>
</organism>
<dbReference type="RefSeq" id="WP_161450329.1">
    <property type="nucleotide sequence ID" value="NZ_WYDN01000233.1"/>
</dbReference>
<dbReference type="Proteomes" id="UP000477543">
    <property type="component" value="Unassembled WGS sequence"/>
</dbReference>
<feature type="non-terminal residue" evidence="2">
    <location>
        <position position="1"/>
    </location>
</feature>
<feature type="domain" description="DUF6531" evidence="1">
    <location>
        <begin position="1"/>
        <end position="63"/>
    </location>
</feature>
<evidence type="ECO:0000259" key="1">
    <source>
        <dbReference type="Pfam" id="PF20148"/>
    </source>
</evidence>
<sequence>GQFIDLRNEIFIPGTIPLRLDRCHAQASHGLQGKGWSGTWAQHLRMDGPVITYQNPEGSLIVFHAPEEQVVSYNLRFPELELLGQRAGELYIYNRPEQLFYVFADEGGPT</sequence>
<evidence type="ECO:0000313" key="3">
    <source>
        <dbReference type="Proteomes" id="UP000477543"/>
    </source>
</evidence>
<dbReference type="AlphaFoldDB" id="A0A6L9GAH8"/>
<evidence type="ECO:0000313" key="2">
    <source>
        <dbReference type="EMBL" id="NAZ18119.1"/>
    </source>
</evidence>
<protein>
    <recommendedName>
        <fullName evidence="1">DUF6531 domain-containing protein</fullName>
    </recommendedName>
</protein>
<proteinExistence type="predicted"/>
<reference evidence="2 3" key="1">
    <citation type="submission" date="2020-01" db="EMBL/GenBank/DDBJ databases">
        <title>Glutamicibacter soli M275.</title>
        <authorList>
            <person name="Meng X."/>
        </authorList>
    </citation>
    <scope>NUCLEOTIDE SEQUENCE [LARGE SCALE GENOMIC DNA]</scope>
    <source>
        <strain evidence="2 3">M275</strain>
    </source>
</reference>